<comment type="caution">
    <text evidence="3">The sequence shown here is derived from an EMBL/GenBank/DDBJ whole genome shotgun (WGS) entry which is preliminary data.</text>
</comment>
<reference evidence="3 4" key="1">
    <citation type="submission" date="2024-03" db="EMBL/GenBank/DDBJ databases">
        <title>Draft genome sequence of Pseudonocardia sp. DW16-2.</title>
        <authorList>
            <person name="Duangmal K."/>
        </authorList>
    </citation>
    <scope>NUCLEOTIDE SEQUENCE [LARGE SCALE GENOMIC DNA]</scope>
    <source>
        <strain evidence="3 4">DW16-2</strain>
    </source>
</reference>
<dbReference type="Gene3D" id="3.40.50.10490">
    <property type="entry name" value="Glucose-6-phosphate isomerase like protein, domain 1"/>
    <property type="match status" value="2"/>
</dbReference>
<dbReference type="Proteomes" id="UP001364211">
    <property type="component" value="Unassembled WGS sequence"/>
</dbReference>
<dbReference type="Pfam" id="PF01380">
    <property type="entry name" value="SIS"/>
    <property type="match status" value="2"/>
</dbReference>
<evidence type="ECO:0000256" key="1">
    <source>
        <dbReference type="ARBA" id="ARBA00022737"/>
    </source>
</evidence>
<evidence type="ECO:0000259" key="2">
    <source>
        <dbReference type="PROSITE" id="PS51464"/>
    </source>
</evidence>
<evidence type="ECO:0000313" key="3">
    <source>
        <dbReference type="EMBL" id="MEJ8280716.1"/>
    </source>
</evidence>
<dbReference type="CDD" id="cd05009">
    <property type="entry name" value="SIS_GlmS_GlmD_2"/>
    <property type="match status" value="1"/>
</dbReference>
<dbReference type="PANTHER" id="PTHR10937">
    <property type="entry name" value="GLUCOSAMINE--FRUCTOSE-6-PHOSPHATE AMINOTRANSFERASE, ISOMERIZING"/>
    <property type="match status" value="1"/>
</dbReference>
<dbReference type="InterPro" id="IPR035490">
    <property type="entry name" value="GlmS/FrlB_SIS"/>
</dbReference>
<gene>
    <name evidence="3" type="ORF">WJX68_17370</name>
</gene>
<feature type="domain" description="SIS" evidence="2">
    <location>
        <begin position="195"/>
        <end position="328"/>
    </location>
</feature>
<dbReference type="InterPro" id="IPR035466">
    <property type="entry name" value="GlmS/AgaS_SIS"/>
</dbReference>
<organism evidence="3 4">
    <name type="scientific">Pseudonocardia spirodelae</name>
    <dbReference type="NCBI Taxonomy" id="3133431"/>
    <lineage>
        <taxon>Bacteria</taxon>
        <taxon>Bacillati</taxon>
        <taxon>Actinomycetota</taxon>
        <taxon>Actinomycetes</taxon>
        <taxon>Pseudonocardiales</taxon>
        <taxon>Pseudonocardiaceae</taxon>
        <taxon>Pseudonocardia</taxon>
    </lineage>
</organism>
<dbReference type="PANTHER" id="PTHR10937:SF8">
    <property type="entry name" value="AMINOTRANSFERASE-RELATED"/>
    <property type="match status" value="1"/>
</dbReference>
<proteinExistence type="predicted"/>
<sequence length="338" mass="34475">MAAEIAEQPAAWSRLLDGAGRDGASGLDRAAALVREHSPRFVLLAARGTSDHAALYAKYLVEIRLGLPAGLVSPSTLTAYRARPDLRDVLLVAVSQSGGSPDLLACVQTAREQGALTVAVTNAAASPLARAAHAHVDVLAGPERAVAATKTYTAQLLALHLLLARVLGETGDAAAALPGLGAEVLEAAPGPVSELATRFRFVQRLVTTGRGYAYPTAREAALKLMETAYVSAQAFSGADLLHGPLALVDPLVPVLAVASPGAGGDAMVPVLESLAARHADVARIGGDGAAVPLPPVPDEALAPLLEILPLQLLAHDVAVARGGDPDAPRGLAKVTETL</sequence>
<keyword evidence="1" id="KW-0677">Repeat</keyword>
<name>A0ABU8TB11_9PSEU</name>
<accession>A0ABU8TB11</accession>
<keyword evidence="4" id="KW-1185">Reference proteome</keyword>
<evidence type="ECO:0000313" key="4">
    <source>
        <dbReference type="Proteomes" id="UP001364211"/>
    </source>
</evidence>
<dbReference type="InterPro" id="IPR046348">
    <property type="entry name" value="SIS_dom_sf"/>
</dbReference>
<dbReference type="RefSeq" id="WP_340292170.1">
    <property type="nucleotide sequence ID" value="NZ_JBBJUP010000014.1"/>
</dbReference>
<dbReference type="InterPro" id="IPR001347">
    <property type="entry name" value="SIS_dom"/>
</dbReference>
<dbReference type="SUPFAM" id="SSF53697">
    <property type="entry name" value="SIS domain"/>
    <property type="match status" value="1"/>
</dbReference>
<feature type="domain" description="SIS" evidence="2">
    <location>
        <begin position="30"/>
        <end position="172"/>
    </location>
</feature>
<protein>
    <submittedName>
        <fullName evidence="3">SIS domain-containing protein</fullName>
    </submittedName>
</protein>
<dbReference type="PROSITE" id="PS51464">
    <property type="entry name" value="SIS"/>
    <property type="match status" value="2"/>
</dbReference>
<dbReference type="CDD" id="cd05008">
    <property type="entry name" value="SIS_GlmS_GlmD_1"/>
    <property type="match status" value="1"/>
</dbReference>
<dbReference type="EMBL" id="JBBJUP010000014">
    <property type="protein sequence ID" value="MEJ8280716.1"/>
    <property type="molecule type" value="Genomic_DNA"/>
</dbReference>